<comment type="caution">
    <text evidence="2">The sequence shown here is derived from an EMBL/GenBank/DDBJ whole genome shotgun (WGS) entry which is preliminary data.</text>
</comment>
<sequence length="184" mass="19586">MKSLLGAPFLWAALAVGAEAATIDSAYTKIELDECPLQEAPTTDEGTFGGSWLCAGYKGMPVYVAEGDLRMFVSFGNGAEGERAAGQTLPNFNTVNETLEWRLRDGQAFATILRWFIDNSEGGKPGNILIVTQVVPGATCQIARIDARANQNANQMARQAADTMAGHYDCGQEPQVLGTPGALN</sequence>
<reference evidence="2" key="2">
    <citation type="journal article" date="2021" name="Microorganisms">
        <title>Bacterial Dimethylsulfoniopropionate Biosynthesis in the East China Sea.</title>
        <authorList>
            <person name="Liu J."/>
            <person name="Zhang Y."/>
            <person name="Liu J."/>
            <person name="Zhong H."/>
            <person name="Williams B.T."/>
            <person name="Zheng Y."/>
            <person name="Curson A.R.J."/>
            <person name="Sun C."/>
            <person name="Sun H."/>
            <person name="Song D."/>
            <person name="Wagner Mackenzie B."/>
            <person name="Bermejo Martinez A."/>
            <person name="Todd J.D."/>
            <person name="Zhang X.H."/>
        </authorList>
    </citation>
    <scope>NUCLEOTIDE SEQUENCE</scope>
    <source>
        <strain evidence="2">AESS21</strain>
    </source>
</reference>
<organism evidence="2 3">
    <name type="scientific">Roseibium polysiphoniae</name>
    <dbReference type="NCBI Taxonomy" id="2571221"/>
    <lineage>
        <taxon>Bacteria</taxon>
        <taxon>Pseudomonadati</taxon>
        <taxon>Pseudomonadota</taxon>
        <taxon>Alphaproteobacteria</taxon>
        <taxon>Hyphomicrobiales</taxon>
        <taxon>Stappiaceae</taxon>
        <taxon>Roseibium</taxon>
    </lineage>
</organism>
<accession>A0A944CFX3</accession>
<dbReference type="Proteomes" id="UP000705379">
    <property type="component" value="Unassembled WGS sequence"/>
</dbReference>
<reference evidence="2" key="1">
    <citation type="submission" date="2018-08" db="EMBL/GenBank/DDBJ databases">
        <authorList>
            <person name="Jin W."/>
            <person name="Wang H."/>
            <person name="Yang Y."/>
            <person name="Li M."/>
            <person name="Liu J."/>
        </authorList>
    </citation>
    <scope>NUCLEOTIDE SEQUENCE</scope>
    <source>
        <strain evidence="2">AESS21</strain>
    </source>
</reference>
<feature type="signal peptide" evidence="1">
    <location>
        <begin position="1"/>
        <end position="20"/>
    </location>
</feature>
<feature type="chain" id="PRO_5037946959" evidence="1">
    <location>
        <begin position="21"/>
        <end position="184"/>
    </location>
</feature>
<dbReference type="RefSeq" id="WP_213217234.1">
    <property type="nucleotide sequence ID" value="NZ_QTKU01000004.1"/>
</dbReference>
<evidence type="ECO:0000256" key="1">
    <source>
        <dbReference type="SAM" id="SignalP"/>
    </source>
</evidence>
<evidence type="ECO:0000313" key="2">
    <source>
        <dbReference type="EMBL" id="MBS8261912.1"/>
    </source>
</evidence>
<name>A0A944CFX3_9HYPH</name>
<protein>
    <submittedName>
        <fullName evidence="2">Uncharacterized protein</fullName>
    </submittedName>
</protein>
<dbReference type="AlphaFoldDB" id="A0A944CFX3"/>
<proteinExistence type="predicted"/>
<gene>
    <name evidence="2" type="ORF">DYI23_16915</name>
</gene>
<evidence type="ECO:0000313" key="3">
    <source>
        <dbReference type="Proteomes" id="UP000705379"/>
    </source>
</evidence>
<dbReference type="EMBL" id="QTKU01000004">
    <property type="protein sequence ID" value="MBS8261912.1"/>
    <property type="molecule type" value="Genomic_DNA"/>
</dbReference>
<keyword evidence="1" id="KW-0732">Signal</keyword>